<feature type="transmembrane region" description="Helical" evidence="12">
    <location>
        <begin position="108"/>
        <end position="133"/>
    </location>
</feature>
<dbReference type="GO" id="GO:0015771">
    <property type="term" value="P:trehalose transport"/>
    <property type="evidence" value="ECO:0007669"/>
    <property type="project" value="TreeGrafter"/>
</dbReference>
<dbReference type="AlphaFoldDB" id="A0A1M6G7L7"/>
<dbReference type="InterPro" id="IPR050558">
    <property type="entry name" value="PTS_Sugar-Specific_Components"/>
</dbReference>
<dbReference type="PANTHER" id="PTHR30175">
    <property type="entry name" value="PHOSPHOTRANSFERASE SYSTEM TRANSPORT PROTEIN"/>
    <property type="match status" value="1"/>
</dbReference>
<feature type="transmembrane region" description="Helical" evidence="12">
    <location>
        <begin position="145"/>
        <end position="165"/>
    </location>
</feature>
<dbReference type="InterPro" id="IPR018113">
    <property type="entry name" value="PTrfase_EIIB_Cys"/>
</dbReference>
<dbReference type="PROSITE" id="PS01035">
    <property type="entry name" value="PTS_EIIB_TYPE_1_CYS"/>
    <property type="match status" value="1"/>
</dbReference>
<dbReference type="GO" id="GO:0009401">
    <property type="term" value="P:phosphoenolpyruvate-dependent sugar phosphotransferase system"/>
    <property type="evidence" value="ECO:0007669"/>
    <property type="project" value="UniProtKB-KW"/>
</dbReference>
<dbReference type="OrthoDB" id="92465at2"/>
<evidence type="ECO:0000259" key="14">
    <source>
        <dbReference type="PROSITE" id="PS51103"/>
    </source>
</evidence>
<evidence type="ECO:0000256" key="2">
    <source>
        <dbReference type="ARBA" id="ARBA00022448"/>
    </source>
</evidence>
<dbReference type="GO" id="GO:0016301">
    <property type="term" value="F:kinase activity"/>
    <property type="evidence" value="ECO:0007669"/>
    <property type="project" value="UniProtKB-KW"/>
</dbReference>
<keyword evidence="3" id="KW-1003">Cell membrane</keyword>
<feature type="transmembrane region" description="Helical" evidence="12">
    <location>
        <begin position="325"/>
        <end position="347"/>
    </location>
</feature>
<feature type="active site" description="Phosphocysteine intermediate; for EIIB activity" evidence="11">
    <location>
        <position position="26"/>
    </location>
</feature>
<dbReference type="PROSITE" id="PS51103">
    <property type="entry name" value="PTS_EIIC_TYPE_1"/>
    <property type="match status" value="1"/>
</dbReference>
<feature type="transmembrane region" description="Helical" evidence="12">
    <location>
        <begin position="172"/>
        <end position="188"/>
    </location>
</feature>
<evidence type="ECO:0000256" key="7">
    <source>
        <dbReference type="ARBA" id="ARBA00022692"/>
    </source>
</evidence>
<dbReference type="Gene3D" id="3.30.1360.60">
    <property type="entry name" value="Glucose permease domain IIB"/>
    <property type="match status" value="1"/>
</dbReference>
<evidence type="ECO:0000256" key="3">
    <source>
        <dbReference type="ARBA" id="ARBA00022475"/>
    </source>
</evidence>
<protein>
    <submittedName>
        <fullName evidence="15">PTS system, sucrose-specific IIC component</fullName>
    </submittedName>
</protein>
<feature type="transmembrane region" description="Helical" evidence="12">
    <location>
        <begin position="246"/>
        <end position="271"/>
    </location>
</feature>
<dbReference type="SUPFAM" id="SSF55604">
    <property type="entry name" value="Glucose permease domain IIB"/>
    <property type="match status" value="1"/>
</dbReference>
<dbReference type="Pfam" id="PF00367">
    <property type="entry name" value="PTS_EIIB"/>
    <property type="match status" value="1"/>
</dbReference>
<evidence type="ECO:0000256" key="12">
    <source>
        <dbReference type="SAM" id="Phobius"/>
    </source>
</evidence>
<feature type="transmembrane region" description="Helical" evidence="12">
    <location>
        <begin position="387"/>
        <end position="407"/>
    </location>
</feature>
<keyword evidence="4" id="KW-0762">Sugar transport</keyword>
<evidence type="ECO:0000256" key="9">
    <source>
        <dbReference type="ARBA" id="ARBA00022989"/>
    </source>
</evidence>
<evidence type="ECO:0000259" key="13">
    <source>
        <dbReference type="PROSITE" id="PS51098"/>
    </source>
</evidence>
<accession>A0A1M6G7L7</accession>
<feature type="transmembrane region" description="Helical" evidence="12">
    <location>
        <begin position="427"/>
        <end position="449"/>
    </location>
</feature>
<evidence type="ECO:0000256" key="10">
    <source>
        <dbReference type="ARBA" id="ARBA00023136"/>
    </source>
</evidence>
<name>A0A1M6G7L7_9FIRM</name>
<keyword evidence="9 12" id="KW-1133">Transmembrane helix</keyword>
<dbReference type="GO" id="GO:0008982">
    <property type="term" value="F:protein-N(PI)-phosphohistidine-sugar phosphotransferase activity"/>
    <property type="evidence" value="ECO:0007669"/>
    <property type="project" value="InterPro"/>
</dbReference>
<dbReference type="PANTHER" id="PTHR30175:SF7">
    <property type="entry name" value="NEGATIVE REGULATOR OF SACY ACTIVITY"/>
    <property type="match status" value="1"/>
</dbReference>
<evidence type="ECO:0000256" key="11">
    <source>
        <dbReference type="PROSITE-ProRule" id="PRU00421"/>
    </source>
</evidence>
<feature type="transmembrane region" description="Helical" evidence="12">
    <location>
        <begin position="208"/>
        <end position="234"/>
    </location>
</feature>
<dbReference type="FunFam" id="3.30.1360.60:FF:000001">
    <property type="entry name" value="PTS system glucose-specific IIBC component PtsG"/>
    <property type="match status" value="1"/>
</dbReference>
<keyword evidence="10 12" id="KW-0472">Membrane</keyword>
<dbReference type="InterPro" id="IPR036878">
    <property type="entry name" value="Glu_permease_IIB"/>
</dbReference>
<dbReference type="PROSITE" id="PS51098">
    <property type="entry name" value="PTS_EIIB_TYPE_1"/>
    <property type="match status" value="1"/>
</dbReference>
<feature type="domain" description="PTS EIIC type-1" evidence="14">
    <location>
        <begin position="107"/>
        <end position="464"/>
    </location>
</feature>
<comment type="subcellular location">
    <subcellularLocation>
        <location evidence="1">Cell membrane</location>
        <topology evidence="1">Multi-pass membrane protein</topology>
    </subcellularLocation>
</comment>
<dbReference type="InterPro" id="IPR003352">
    <property type="entry name" value="PTS_EIIC"/>
</dbReference>
<sequence length="465" mass="48530">MDVKKVAEQILREVGGKENIESAAHCATRLRLVIKDQSKVQVSNIENIPEVKGSFQNAGQFQIILGTGVVTRVYAALLAIADVGQSSTGEAAQAAMKKLNPWQRLARVLSNVLVPIIPAIVASGFLMGLLGMLSTFQWINPESGIIHILNMFSNTAFIFLPVLIAFSAAREFGANPFLAAVLGGLLIHPDLQNAWTVGGGIKGTIDVFGLAIAAVGYQGTVLPVLIAVWFMAFVEKNIRKAVPNALDILLTPFLTLAISGFVALVAIGPFGRMLGSGISFGLTGLYSQAGPLAGLLFGGVYSAIVITGIHHSFHAIEMELIKNVGLNYLLPIWSMANVAQGGAALAVYFKTTDEKIKAIAIPAATSCLLGITEAAIFGVNIRLGKPFAAAAVGGALGGAYVVAMKVGMTAVGLTGIPGISIVQPAAMIHYVIGMCIAFGGAFAASWLAGAKESERVQSMFGKARA</sequence>
<evidence type="ECO:0000256" key="4">
    <source>
        <dbReference type="ARBA" id="ARBA00022597"/>
    </source>
</evidence>
<dbReference type="Proteomes" id="UP000322917">
    <property type="component" value="Unassembled WGS sequence"/>
</dbReference>
<dbReference type="GO" id="GO:0005886">
    <property type="term" value="C:plasma membrane"/>
    <property type="evidence" value="ECO:0007669"/>
    <property type="project" value="UniProtKB-SubCell"/>
</dbReference>
<evidence type="ECO:0000313" key="16">
    <source>
        <dbReference type="Proteomes" id="UP000322917"/>
    </source>
</evidence>
<dbReference type="NCBIfam" id="TIGR01996">
    <property type="entry name" value="PTS-II-BC-sucr"/>
    <property type="match status" value="1"/>
</dbReference>
<dbReference type="Pfam" id="PF02378">
    <property type="entry name" value="PTS_EIIC"/>
    <property type="match status" value="1"/>
</dbReference>
<reference evidence="15 16" key="1">
    <citation type="submission" date="2016-11" db="EMBL/GenBank/DDBJ databases">
        <authorList>
            <person name="Varghese N."/>
            <person name="Submissions S."/>
        </authorList>
    </citation>
    <scope>NUCLEOTIDE SEQUENCE [LARGE SCALE GENOMIC DNA]</scope>
    <source>
        <strain evidence="15 16">DSM 15287</strain>
    </source>
</reference>
<evidence type="ECO:0000256" key="5">
    <source>
        <dbReference type="ARBA" id="ARBA00022679"/>
    </source>
</evidence>
<evidence type="ECO:0000256" key="1">
    <source>
        <dbReference type="ARBA" id="ARBA00004651"/>
    </source>
</evidence>
<dbReference type="NCBIfam" id="TIGR00826">
    <property type="entry name" value="EIIB_glc"/>
    <property type="match status" value="1"/>
</dbReference>
<keyword evidence="5" id="KW-0808">Transferase</keyword>
<keyword evidence="16" id="KW-1185">Reference proteome</keyword>
<feature type="transmembrane region" description="Helical" evidence="12">
    <location>
        <begin position="291"/>
        <end position="313"/>
    </location>
</feature>
<keyword evidence="7 12" id="KW-0812">Transmembrane</keyword>
<feature type="transmembrane region" description="Helical" evidence="12">
    <location>
        <begin position="359"/>
        <end position="380"/>
    </location>
</feature>
<proteinExistence type="predicted"/>
<evidence type="ECO:0000256" key="8">
    <source>
        <dbReference type="ARBA" id="ARBA00022777"/>
    </source>
</evidence>
<keyword evidence="6" id="KW-0598">Phosphotransferase system</keyword>
<dbReference type="EMBL" id="FQZD01000011">
    <property type="protein sequence ID" value="SHJ05928.1"/>
    <property type="molecule type" value="Genomic_DNA"/>
</dbReference>
<feature type="domain" description="PTS EIIB type-1" evidence="13">
    <location>
        <begin position="4"/>
        <end position="87"/>
    </location>
</feature>
<dbReference type="InterPro" id="IPR010973">
    <property type="entry name" value="PTS_IIBC_sucr"/>
</dbReference>
<dbReference type="InterPro" id="IPR013013">
    <property type="entry name" value="PTS_EIIC_1"/>
</dbReference>
<dbReference type="InterPro" id="IPR001996">
    <property type="entry name" value="PTS_IIB_1"/>
</dbReference>
<keyword evidence="8" id="KW-0418">Kinase</keyword>
<keyword evidence="2" id="KW-0813">Transport</keyword>
<dbReference type="CDD" id="cd00212">
    <property type="entry name" value="PTS_IIB_glc"/>
    <property type="match status" value="1"/>
</dbReference>
<gene>
    <name evidence="15" type="ORF">SAMN02745170_01655</name>
</gene>
<organism evidence="15 16">
    <name type="scientific">Propionispora hippei DSM 15287</name>
    <dbReference type="NCBI Taxonomy" id="1123003"/>
    <lineage>
        <taxon>Bacteria</taxon>
        <taxon>Bacillati</taxon>
        <taxon>Bacillota</taxon>
        <taxon>Negativicutes</taxon>
        <taxon>Selenomonadales</taxon>
        <taxon>Sporomusaceae</taxon>
        <taxon>Propionispora</taxon>
    </lineage>
</organism>
<dbReference type="RefSeq" id="WP_149734439.1">
    <property type="nucleotide sequence ID" value="NZ_FQZD01000011.1"/>
</dbReference>
<evidence type="ECO:0000313" key="15">
    <source>
        <dbReference type="EMBL" id="SHJ05928.1"/>
    </source>
</evidence>
<evidence type="ECO:0000256" key="6">
    <source>
        <dbReference type="ARBA" id="ARBA00022683"/>
    </source>
</evidence>
<dbReference type="GO" id="GO:0090589">
    <property type="term" value="F:protein-phosphocysteine-trehalose phosphotransferase system transporter activity"/>
    <property type="evidence" value="ECO:0007669"/>
    <property type="project" value="TreeGrafter"/>
</dbReference>